<accession>A0A8B6GUW7</accession>
<evidence type="ECO:0008006" key="3">
    <source>
        <dbReference type="Google" id="ProtNLM"/>
    </source>
</evidence>
<dbReference type="Gene3D" id="3.60.10.10">
    <property type="entry name" value="Endonuclease/exonuclease/phosphatase"/>
    <property type="match status" value="1"/>
</dbReference>
<dbReference type="InterPro" id="IPR036691">
    <property type="entry name" value="Endo/exonu/phosph_ase_sf"/>
</dbReference>
<evidence type="ECO:0000313" key="2">
    <source>
        <dbReference type="Proteomes" id="UP000596742"/>
    </source>
</evidence>
<gene>
    <name evidence="1" type="ORF">MGAL_10B089193</name>
</gene>
<name>A0A8B6GUW7_MYTGA</name>
<comment type="caution">
    <text evidence="1">The sequence shown here is derived from an EMBL/GenBank/DDBJ whole genome shotgun (WGS) entry which is preliminary data.</text>
</comment>
<dbReference type="OrthoDB" id="6064486at2759"/>
<sequence>MGNKDLCFLCDQQTDNTPWDVCDLCNNVSHTNCMKIENNENHCNACIGSEIMEDATSDKTPITTKNTAETAPYVGQPVQNNAQRYMQPSSTVNNSLTGQPLVYRGYQKYSSQQPFDQAGAPFNQKQGIIYLPSKGSRDHVDEFLECIDQLYELYQKNYGTHDIIIAGDLNEDLNDTATSSKRNRYLRNFISECYLSFNNAGKPFIKASGVENSELDYFLHTFKDQKLYSNKTVLHSVKMNVSYHHPVQMTCVLDFGKVTLKQRKSSNVIPKIKWDKMDMDLYKAMVDTSSKVILEKLSNNQIGLEESIQTTCEIMANSAIKSSNIKPSYNAKPKLKVWTPAIQIALKEMRNSYNAWVNSGKT</sequence>
<dbReference type="SUPFAM" id="SSF57903">
    <property type="entry name" value="FYVE/PHD zinc finger"/>
    <property type="match status" value="1"/>
</dbReference>
<evidence type="ECO:0000313" key="1">
    <source>
        <dbReference type="EMBL" id="VDI69804.1"/>
    </source>
</evidence>
<dbReference type="EMBL" id="UYJE01009078">
    <property type="protein sequence ID" value="VDI69804.1"/>
    <property type="molecule type" value="Genomic_DNA"/>
</dbReference>
<reference evidence="1" key="1">
    <citation type="submission" date="2018-11" db="EMBL/GenBank/DDBJ databases">
        <authorList>
            <person name="Alioto T."/>
            <person name="Alioto T."/>
        </authorList>
    </citation>
    <scope>NUCLEOTIDE SEQUENCE</scope>
</reference>
<organism evidence="1 2">
    <name type="scientific">Mytilus galloprovincialis</name>
    <name type="common">Mediterranean mussel</name>
    <dbReference type="NCBI Taxonomy" id="29158"/>
    <lineage>
        <taxon>Eukaryota</taxon>
        <taxon>Metazoa</taxon>
        <taxon>Spiralia</taxon>
        <taxon>Lophotrochozoa</taxon>
        <taxon>Mollusca</taxon>
        <taxon>Bivalvia</taxon>
        <taxon>Autobranchia</taxon>
        <taxon>Pteriomorphia</taxon>
        <taxon>Mytilida</taxon>
        <taxon>Mytiloidea</taxon>
        <taxon>Mytilidae</taxon>
        <taxon>Mytilinae</taxon>
        <taxon>Mytilus</taxon>
    </lineage>
</organism>
<dbReference type="AlphaFoldDB" id="A0A8B6GUW7"/>
<dbReference type="Proteomes" id="UP000596742">
    <property type="component" value="Unassembled WGS sequence"/>
</dbReference>
<keyword evidence="2" id="KW-1185">Reference proteome</keyword>
<dbReference type="SUPFAM" id="SSF56219">
    <property type="entry name" value="DNase I-like"/>
    <property type="match status" value="1"/>
</dbReference>
<dbReference type="InterPro" id="IPR011011">
    <property type="entry name" value="Znf_FYVE_PHD"/>
</dbReference>
<protein>
    <recommendedName>
        <fullName evidence="3">Endonuclease/exonuclease/phosphatase domain-containing protein</fullName>
    </recommendedName>
</protein>
<proteinExistence type="predicted"/>